<feature type="domain" description="RNA-binding S4" evidence="2">
    <location>
        <begin position="184"/>
        <end position="245"/>
    </location>
</feature>
<evidence type="ECO:0000259" key="2">
    <source>
        <dbReference type="SMART" id="SM00363"/>
    </source>
</evidence>
<organism evidence="3 4">
    <name type="scientific">Clostridium fallax</name>
    <dbReference type="NCBI Taxonomy" id="1533"/>
    <lineage>
        <taxon>Bacteria</taxon>
        <taxon>Bacillati</taxon>
        <taxon>Bacillota</taxon>
        <taxon>Clostridia</taxon>
        <taxon>Eubacteriales</taxon>
        <taxon>Clostridiaceae</taxon>
        <taxon>Clostridium</taxon>
    </lineage>
</organism>
<name>A0A1M4YIK3_9CLOT</name>
<gene>
    <name evidence="3" type="ORF">SAMN05443638_12818</name>
</gene>
<dbReference type="RefSeq" id="WP_083573524.1">
    <property type="nucleotide sequence ID" value="NZ_FQVM01000028.1"/>
</dbReference>
<dbReference type="Proteomes" id="UP000184035">
    <property type="component" value="Unassembled WGS sequence"/>
</dbReference>
<dbReference type="InterPro" id="IPR012677">
    <property type="entry name" value="Nucleotide-bd_a/b_plait_sf"/>
</dbReference>
<keyword evidence="4" id="KW-1185">Reference proteome</keyword>
<dbReference type="SUPFAM" id="SSF55174">
    <property type="entry name" value="Alpha-L RNA-binding motif"/>
    <property type="match status" value="1"/>
</dbReference>
<proteinExistence type="predicted"/>
<dbReference type="EMBL" id="FQVM01000028">
    <property type="protein sequence ID" value="SHF05599.1"/>
    <property type="molecule type" value="Genomic_DNA"/>
</dbReference>
<reference evidence="3 4" key="1">
    <citation type="submission" date="2016-11" db="EMBL/GenBank/DDBJ databases">
        <authorList>
            <person name="Jaros S."/>
            <person name="Januszkiewicz K."/>
            <person name="Wedrychowicz H."/>
        </authorList>
    </citation>
    <scope>NUCLEOTIDE SEQUENCE [LARGE SCALE GENOMIC DNA]</scope>
    <source>
        <strain evidence="3 4">DSM 2631</strain>
    </source>
</reference>
<dbReference type="STRING" id="1533.SAMN05443638_12818"/>
<accession>A0A1M4YIK3</accession>
<dbReference type="InterPro" id="IPR036986">
    <property type="entry name" value="S4_RNA-bd_sf"/>
</dbReference>
<keyword evidence="1" id="KW-0694">RNA-binding</keyword>
<evidence type="ECO:0000313" key="3">
    <source>
        <dbReference type="EMBL" id="SHF05599.1"/>
    </source>
</evidence>
<dbReference type="InterPro" id="IPR002942">
    <property type="entry name" value="S4_RNA-bd"/>
</dbReference>
<dbReference type="SMART" id="SM00363">
    <property type="entry name" value="S4"/>
    <property type="match status" value="1"/>
</dbReference>
<dbReference type="PROSITE" id="PS50889">
    <property type="entry name" value="S4"/>
    <property type="match status" value="1"/>
</dbReference>
<evidence type="ECO:0000313" key="4">
    <source>
        <dbReference type="Proteomes" id="UP000184035"/>
    </source>
</evidence>
<dbReference type="Pfam" id="PF17774">
    <property type="entry name" value="YlmH_RBD"/>
    <property type="match status" value="1"/>
</dbReference>
<dbReference type="Gene3D" id="3.10.290.10">
    <property type="entry name" value="RNA-binding S4 domain"/>
    <property type="match status" value="1"/>
</dbReference>
<protein>
    <submittedName>
        <fullName evidence="3">RNA-binding protein YlmH, contains S4-like domain</fullName>
    </submittedName>
</protein>
<dbReference type="CDD" id="cd00165">
    <property type="entry name" value="S4"/>
    <property type="match status" value="1"/>
</dbReference>
<evidence type="ECO:0000256" key="1">
    <source>
        <dbReference type="PROSITE-ProRule" id="PRU00182"/>
    </source>
</evidence>
<sequence length="260" mass="29910">MSYSLKLKEMKELLDLKDEDDISSLYNKYLAAKKSGRRIVTNYFYAPNIYDKLKVNSNKLSLSVESYGGVEDAEKRLIAFNYEDSIENWPLICIKIITPKKFNNLSHKDYLGAIMALGIERGKFGDLRVKENQCYIMILEEIGWYVVSNLTKIGKLGCTCQVVEDLKEIPLLEFDNLTIQSSSYRLDSIVSALTKKSRKDSVELISSGMVMVDYLEIRNKSFEVKENNRVTIRKCGKYIIKELLGETKSGRYKILVNKFI</sequence>
<dbReference type="AlphaFoldDB" id="A0A1M4YIK3"/>
<dbReference type="GO" id="GO:0003723">
    <property type="term" value="F:RNA binding"/>
    <property type="evidence" value="ECO:0007669"/>
    <property type="project" value="UniProtKB-KW"/>
</dbReference>
<dbReference type="OrthoDB" id="9812787at2"/>
<dbReference type="Gene3D" id="3.30.70.330">
    <property type="match status" value="1"/>
</dbReference>
<dbReference type="InterPro" id="IPR040591">
    <property type="entry name" value="RqcP2_RBD"/>
</dbReference>